<accession>A0A316C3N5</accession>
<reference evidence="1 2" key="1">
    <citation type="submission" date="2018-05" db="EMBL/GenBank/DDBJ databases">
        <title>Genomic Encyclopedia of Type Strains, Phase IV (KMG-IV): sequencing the most valuable type-strain genomes for metagenomic binning, comparative biology and taxonomic classification.</title>
        <authorList>
            <person name="Goeker M."/>
        </authorList>
    </citation>
    <scope>NUCLEOTIDE SEQUENCE [LARGE SCALE GENOMIC DNA]</scope>
    <source>
        <strain evidence="1 2">DSM 6986</strain>
    </source>
</reference>
<gene>
    <name evidence="1" type="ORF">C7441_10722</name>
</gene>
<sequence>MPTLLPPLHEGHAPILLHQAFHDALEAYEEWTLEAPEPFVEFEGNVVSVSAVFGRMRSCTDLLPVRTLDIVREIVGHAAPELPEDDVTFAHAALLLRALCVERLKG</sequence>
<dbReference type="EMBL" id="QGGG01000007">
    <property type="protein sequence ID" value="PWJ83863.1"/>
    <property type="molecule type" value="Genomic_DNA"/>
</dbReference>
<organism evidence="1 2">
    <name type="scientific">Pseudaminobacter salicylatoxidans</name>
    <dbReference type="NCBI Taxonomy" id="93369"/>
    <lineage>
        <taxon>Bacteria</taxon>
        <taxon>Pseudomonadati</taxon>
        <taxon>Pseudomonadota</taxon>
        <taxon>Alphaproteobacteria</taxon>
        <taxon>Hyphomicrobiales</taxon>
        <taxon>Phyllobacteriaceae</taxon>
        <taxon>Pseudaminobacter</taxon>
    </lineage>
</organism>
<dbReference type="RefSeq" id="WP_019171427.1">
    <property type="nucleotide sequence ID" value="NZ_QGGG01000007.1"/>
</dbReference>
<dbReference type="OrthoDB" id="8299238at2"/>
<name>A0A316C3N5_PSESE</name>
<evidence type="ECO:0000313" key="2">
    <source>
        <dbReference type="Proteomes" id="UP000245396"/>
    </source>
</evidence>
<dbReference type="Proteomes" id="UP000245396">
    <property type="component" value="Unassembled WGS sequence"/>
</dbReference>
<protein>
    <submittedName>
        <fullName evidence="1">Uncharacterized protein</fullName>
    </submittedName>
</protein>
<comment type="caution">
    <text evidence="1">The sequence shown here is derived from an EMBL/GenBank/DDBJ whole genome shotgun (WGS) entry which is preliminary data.</text>
</comment>
<proteinExistence type="predicted"/>
<evidence type="ECO:0000313" key="1">
    <source>
        <dbReference type="EMBL" id="PWJ83863.1"/>
    </source>
</evidence>
<keyword evidence="2" id="KW-1185">Reference proteome</keyword>
<dbReference type="AlphaFoldDB" id="A0A316C3N5"/>